<dbReference type="PANTHER" id="PTHR30336:SF18">
    <property type="entry name" value="MEMBRANE PROTEIN"/>
    <property type="match status" value="1"/>
</dbReference>
<evidence type="ECO:0000313" key="6">
    <source>
        <dbReference type="Proteomes" id="UP001056588"/>
    </source>
</evidence>
<dbReference type="GO" id="GO:0043164">
    <property type="term" value="P:Gram-negative-bacterium-type cell wall biogenesis"/>
    <property type="evidence" value="ECO:0007669"/>
    <property type="project" value="TreeGrafter"/>
</dbReference>
<keyword evidence="1" id="KW-1133">Transmembrane helix</keyword>
<evidence type="ECO:0000313" key="4">
    <source>
        <dbReference type="EMBL" id="UQW82080.1"/>
    </source>
</evidence>
<dbReference type="EMBL" id="MRZN01000004">
    <property type="protein sequence ID" value="PHK50326.1"/>
    <property type="molecule type" value="Genomic_DNA"/>
</dbReference>
<dbReference type="RefSeq" id="WP_099089769.1">
    <property type="nucleotide sequence ID" value="NZ_CP093217.1"/>
</dbReference>
<dbReference type="Proteomes" id="UP001056588">
    <property type="component" value="Chromosome"/>
</dbReference>
<reference evidence="3" key="3">
    <citation type="submission" date="2017-10" db="EMBL/GenBank/DDBJ databases">
        <authorList>
            <person name="Vrbovska V."/>
            <person name="Kovarovic V."/>
            <person name="Indrakova A."/>
        </authorList>
    </citation>
    <scope>NUCLEOTIDE SEQUENCE</scope>
    <source>
        <strain evidence="3">CCM 8730</strain>
    </source>
</reference>
<dbReference type="PANTHER" id="PTHR30336">
    <property type="entry name" value="INNER MEMBRANE PROTEIN, PROBABLE PERMEASE"/>
    <property type="match status" value="1"/>
</dbReference>
<dbReference type="GO" id="GO:0005886">
    <property type="term" value="C:plasma membrane"/>
    <property type="evidence" value="ECO:0007669"/>
    <property type="project" value="TreeGrafter"/>
</dbReference>
<evidence type="ECO:0000256" key="1">
    <source>
        <dbReference type="SAM" id="Phobius"/>
    </source>
</evidence>
<dbReference type="InterPro" id="IPR003848">
    <property type="entry name" value="DUF218"/>
</dbReference>
<dbReference type="OrthoDB" id="9782395at2"/>
<dbReference type="Gene3D" id="3.40.50.620">
    <property type="entry name" value="HUPs"/>
    <property type="match status" value="1"/>
</dbReference>
<gene>
    <name evidence="3" type="ORF">BTJ66_04435</name>
    <name evidence="4" type="ORF">MNY58_02960</name>
</gene>
<name>A0A2C6WRF0_9STAP</name>
<keyword evidence="1" id="KW-0812">Transmembrane</keyword>
<keyword evidence="6" id="KW-1185">Reference proteome</keyword>
<organism evidence="3 5">
    <name type="scientific">Staphylococcus edaphicus</name>
    <dbReference type="NCBI Taxonomy" id="1955013"/>
    <lineage>
        <taxon>Bacteria</taxon>
        <taxon>Bacillati</taxon>
        <taxon>Bacillota</taxon>
        <taxon>Bacilli</taxon>
        <taxon>Bacillales</taxon>
        <taxon>Staphylococcaceae</taxon>
        <taxon>Staphylococcus</taxon>
    </lineage>
</organism>
<keyword evidence="1" id="KW-0472">Membrane</keyword>
<dbReference type="InterPro" id="IPR014729">
    <property type="entry name" value="Rossmann-like_a/b/a_fold"/>
</dbReference>
<feature type="transmembrane region" description="Helical" evidence="1">
    <location>
        <begin position="36"/>
        <end position="67"/>
    </location>
</feature>
<sequence>MSMLTLSICTVIFIIYLCMFLNFKFSAHLSTYIANVILGYSVVVIHIGEHAIPIDLIIVTFLGALLLHIKHKHLMQHRMSARFLKRLYYVVFKLSVFTLACFYISFIPFGINVIFLWISAIAFSTIFTFICYVSCSSNFLNNKPKYNFDTILVLGAGIFTEHVTPMLGSRLDQALTLYKQQPQATFILSGGQGPDEPISEALAMQRYLISQGVKPDRIVLEDQSTSTSENIQFTKSLIDSQFDTVPKIVCVTSQFHIMRALRFGQKYNLKLTGVGSHTPYHFFEVALIRDFLALMYQYKLLLTIYFATLFFISIIAYWFIPNI</sequence>
<dbReference type="InterPro" id="IPR051599">
    <property type="entry name" value="Cell_Envelope_Assoc"/>
</dbReference>
<reference evidence="3" key="1">
    <citation type="journal article" date="2017" name="Appl. Environ. Microbiol.">
        <title>Staphylococcus edaphicus sp. nov., isolated in Antarctica, harbours mecC gene and genomic islands with suspected role in adaptation to extreme environment.</title>
        <authorList>
            <person name="Pantucek R."/>
            <person name="Sedlacek I."/>
            <person name="Indrakova A."/>
            <person name="Vrbovska V."/>
            <person name="Maslanova I."/>
            <person name="Kovarovic V."/>
            <person name="Svec P."/>
            <person name="Kralova S."/>
            <person name="Kristofova L."/>
            <person name="Keklakova J."/>
            <person name="Petras P."/>
            <person name="Doskar J."/>
        </authorList>
    </citation>
    <scope>NUCLEOTIDE SEQUENCE</scope>
    <source>
        <strain evidence="3">CCM 8730</strain>
    </source>
</reference>
<dbReference type="Proteomes" id="UP000223828">
    <property type="component" value="Unassembled WGS sequence"/>
</dbReference>
<evidence type="ECO:0000313" key="5">
    <source>
        <dbReference type="Proteomes" id="UP000223828"/>
    </source>
</evidence>
<proteinExistence type="predicted"/>
<feature type="transmembrane region" description="Helical" evidence="1">
    <location>
        <begin position="87"/>
        <end position="108"/>
    </location>
</feature>
<dbReference type="GO" id="GO:0000270">
    <property type="term" value="P:peptidoglycan metabolic process"/>
    <property type="evidence" value="ECO:0007669"/>
    <property type="project" value="TreeGrafter"/>
</dbReference>
<dbReference type="EMBL" id="CP093217">
    <property type="protein sequence ID" value="UQW82080.1"/>
    <property type="molecule type" value="Genomic_DNA"/>
</dbReference>
<feature type="domain" description="DUF218" evidence="2">
    <location>
        <begin position="149"/>
        <end position="271"/>
    </location>
</feature>
<feature type="transmembrane region" description="Helical" evidence="1">
    <location>
        <begin position="300"/>
        <end position="320"/>
    </location>
</feature>
<reference evidence="4" key="4">
    <citation type="submission" date="2022-03" db="EMBL/GenBank/DDBJ databases">
        <title>Complete Genome Sequence of Staphylococcus edaphicus strain CCM 8731.</title>
        <authorList>
            <person name="Rimmer C.O."/>
            <person name="Thomas J.C."/>
        </authorList>
    </citation>
    <scope>NUCLEOTIDE SEQUENCE</scope>
    <source>
        <strain evidence="4">CCM 8731</strain>
    </source>
</reference>
<feature type="transmembrane region" description="Helical" evidence="1">
    <location>
        <begin position="114"/>
        <end position="135"/>
    </location>
</feature>
<dbReference type="AlphaFoldDB" id="A0A2C6WRF0"/>
<dbReference type="Pfam" id="PF02698">
    <property type="entry name" value="DUF218"/>
    <property type="match status" value="1"/>
</dbReference>
<dbReference type="CDD" id="cd06259">
    <property type="entry name" value="YdcF-like"/>
    <property type="match status" value="1"/>
</dbReference>
<accession>A0A2C6WRF0</accession>
<evidence type="ECO:0000259" key="2">
    <source>
        <dbReference type="Pfam" id="PF02698"/>
    </source>
</evidence>
<evidence type="ECO:0000313" key="3">
    <source>
        <dbReference type="EMBL" id="PHK50326.1"/>
    </source>
</evidence>
<protein>
    <submittedName>
        <fullName evidence="4">YdcF family protein</fullName>
    </submittedName>
</protein>
<reference evidence="5" key="2">
    <citation type="submission" date="2017-10" db="EMBL/GenBank/DDBJ databases">
        <title>Staphylococcus edaphicus sp. nov., isolated in Antarctica, harbouring mecC gene and genomic islands essential in adaptation to extreme environment.</title>
        <authorList>
            <person name="Pantucek R."/>
            <person name="Sedlacek I."/>
            <person name="Indrakova A."/>
            <person name="Vrbovska V."/>
            <person name="Maslanova I."/>
            <person name="Kovarovic V."/>
            <person name="Svec P."/>
            <person name="Kralova S."/>
            <person name="Kristofova L."/>
            <person name="Keklakova J."/>
            <person name="Petras P."/>
            <person name="Doskar J."/>
        </authorList>
    </citation>
    <scope>NUCLEOTIDE SEQUENCE [LARGE SCALE GENOMIC DNA]</scope>
    <source>
        <strain evidence="5">CCM 5085</strain>
    </source>
</reference>